<evidence type="ECO:0000313" key="1">
    <source>
        <dbReference type="EMBL" id="GAX85206.1"/>
    </source>
</evidence>
<accession>A0A250XQ79</accession>
<keyword evidence="2" id="KW-1185">Reference proteome</keyword>
<dbReference type="AlphaFoldDB" id="A0A250XQ79"/>
<protein>
    <submittedName>
        <fullName evidence="1">Uncharacterized protein</fullName>
    </submittedName>
</protein>
<reference evidence="1 2" key="1">
    <citation type="submission" date="2017-08" db="EMBL/GenBank/DDBJ databases">
        <title>Acidophilic green algal genome provides insights into adaptation to an acidic environment.</title>
        <authorList>
            <person name="Hirooka S."/>
            <person name="Hirose Y."/>
            <person name="Kanesaki Y."/>
            <person name="Higuchi S."/>
            <person name="Fujiwara T."/>
            <person name="Onuma R."/>
            <person name="Era A."/>
            <person name="Ohbayashi R."/>
            <person name="Uzuka A."/>
            <person name="Nozaki H."/>
            <person name="Yoshikawa H."/>
            <person name="Miyagishima S.Y."/>
        </authorList>
    </citation>
    <scope>NUCLEOTIDE SEQUENCE [LARGE SCALE GENOMIC DNA]</scope>
    <source>
        <strain evidence="1 2">NIES-2499</strain>
    </source>
</reference>
<name>A0A250XQ79_9CHLO</name>
<proteinExistence type="predicted"/>
<sequence>MICMRRQLQYHTTDIILKTQLKQTSKELLACHPSSSGLIRSVRLLAERERSGGWHHRPSLHPRQGAQSSLHAGIRKGLQCSWGAIGSVHPLPGGHTPEGLESPPSNICCPITMVVFPNRALHHCINEWRVQNGQPEFPAVPAISPLYSWASLNSVVACWDQD</sequence>
<gene>
    <name evidence="1" type="ORF">CEUSTIGMA_g12626.t1</name>
</gene>
<evidence type="ECO:0000313" key="2">
    <source>
        <dbReference type="Proteomes" id="UP000232323"/>
    </source>
</evidence>
<dbReference type="OrthoDB" id="10064100at2759"/>
<organism evidence="1 2">
    <name type="scientific">Chlamydomonas eustigma</name>
    <dbReference type="NCBI Taxonomy" id="1157962"/>
    <lineage>
        <taxon>Eukaryota</taxon>
        <taxon>Viridiplantae</taxon>
        <taxon>Chlorophyta</taxon>
        <taxon>core chlorophytes</taxon>
        <taxon>Chlorophyceae</taxon>
        <taxon>CS clade</taxon>
        <taxon>Chlamydomonadales</taxon>
        <taxon>Chlamydomonadaceae</taxon>
        <taxon>Chlamydomonas</taxon>
    </lineage>
</organism>
<dbReference type="EMBL" id="BEGY01000155">
    <property type="protein sequence ID" value="GAX85206.1"/>
    <property type="molecule type" value="Genomic_DNA"/>
</dbReference>
<dbReference type="Proteomes" id="UP000232323">
    <property type="component" value="Unassembled WGS sequence"/>
</dbReference>
<comment type="caution">
    <text evidence="1">The sequence shown here is derived from an EMBL/GenBank/DDBJ whole genome shotgun (WGS) entry which is preliminary data.</text>
</comment>